<keyword evidence="1" id="KW-1133">Transmembrane helix</keyword>
<keyword evidence="1" id="KW-0472">Membrane</keyword>
<keyword evidence="3" id="KW-1185">Reference proteome</keyword>
<name>A0A6A6RVE9_9PLEO</name>
<feature type="transmembrane region" description="Helical" evidence="1">
    <location>
        <begin position="337"/>
        <end position="361"/>
    </location>
</feature>
<feature type="transmembrane region" description="Helical" evidence="1">
    <location>
        <begin position="187"/>
        <end position="210"/>
    </location>
</feature>
<keyword evidence="1" id="KW-0812">Transmembrane</keyword>
<dbReference type="PANTHER" id="PTHR37577">
    <property type="entry name" value="INTEGRAL MEMBRANE PROTEIN"/>
    <property type="match status" value="1"/>
</dbReference>
<feature type="transmembrane region" description="Helical" evidence="1">
    <location>
        <begin position="239"/>
        <end position="258"/>
    </location>
</feature>
<gene>
    <name evidence="2" type="ORF">P280DRAFT_551295</name>
</gene>
<dbReference type="EMBL" id="MU006789">
    <property type="protein sequence ID" value="KAF2638691.1"/>
    <property type="molecule type" value="Genomic_DNA"/>
</dbReference>
<reference evidence="2" key="1">
    <citation type="journal article" date="2020" name="Stud. Mycol.">
        <title>101 Dothideomycetes genomes: a test case for predicting lifestyles and emergence of pathogens.</title>
        <authorList>
            <person name="Haridas S."/>
            <person name="Albert R."/>
            <person name="Binder M."/>
            <person name="Bloem J."/>
            <person name="Labutti K."/>
            <person name="Salamov A."/>
            <person name="Andreopoulos B."/>
            <person name="Baker S."/>
            <person name="Barry K."/>
            <person name="Bills G."/>
            <person name="Bluhm B."/>
            <person name="Cannon C."/>
            <person name="Castanera R."/>
            <person name="Culley D."/>
            <person name="Daum C."/>
            <person name="Ezra D."/>
            <person name="Gonzalez J."/>
            <person name="Henrissat B."/>
            <person name="Kuo A."/>
            <person name="Liang C."/>
            <person name="Lipzen A."/>
            <person name="Lutzoni F."/>
            <person name="Magnuson J."/>
            <person name="Mondo S."/>
            <person name="Nolan M."/>
            <person name="Ohm R."/>
            <person name="Pangilinan J."/>
            <person name="Park H.-J."/>
            <person name="Ramirez L."/>
            <person name="Alfaro M."/>
            <person name="Sun H."/>
            <person name="Tritt A."/>
            <person name="Yoshinaga Y."/>
            <person name="Zwiers L.-H."/>
            <person name="Turgeon B."/>
            <person name="Goodwin S."/>
            <person name="Spatafora J."/>
            <person name="Crous P."/>
            <person name="Grigoriev I."/>
        </authorList>
    </citation>
    <scope>NUCLEOTIDE SEQUENCE</scope>
    <source>
        <strain evidence="2">CBS 473.64</strain>
    </source>
</reference>
<feature type="transmembrane region" description="Helical" evidence="1">
    <location>
        <begin position="28"/>
        <end position="52"/>
    </location>
</feature>
<dbReference type="PANTHER" id="PTHR37577:SF1">
    <property type="entry name" value="INTEGRAL MEMBRANE PROTEIN"/>
    <property type="match status" value="1"/>
</dbReference>
<protein>
    <submittedName>
        <fullName evidence="2">Uncharacterized protein</fullName>
    </submittedName>
</protein>
<sequence>MEPNCSQCYSPDPSDNCLTEIKVDADVAGIGILVAFILAAVITCITIVFAYLGDSLPGSLLSSTDEAAIHRCRKFFISRRLVPKIGRFWRSFESLLYYCVRRDLPQSRPALAREQRIEAVTRFLLGFSDQQLITGLAILIAALANRNELTLYELKIVYSLAWFSATTHIATLKVLREYFYDHAVVRNWRVLGICTFIVLMCFVHVILFLAGESEYGGVNYGRPIQCIINGDSRRETPEVLNAFSDVYSFLFLLFLYIFPTRALYYDPREIPQPDPATRFLMSKKKPVKHLSRTLPRKSLRILYQNEELQHIIVTESRVSATSPRLFSLRFSRYQDSFLSYIPIMVFSITFGISQVVVVTWIDNPETTDDVRRMGFGQVVAIALLAIPMLTGAEIYNEATNATATQHEPQIKHDVNDMKSFQQLDPELSRLEYEERERCLGIDKPP</sequence>
<proteinExistence type="predicted"/>
<evidence type="ECO:0000313" key="3">
    <source>
        <dbReference type="Proteomes" id="UP000799753"/>
    </source>
</evidence>
<evidence type="ECO:0000313" key="2">
    <source>
        <dbReference type="EMBL" id="KAF2638691.1"/>
    </source>
</evidence>
<dbReference type="InterPro" id="IPR053018">
    <property type="entry name" value="Elsinochrome_Biosynth-Asso"/>
</dbReference>
<feature type="transmembrane region" description="Helical" evidence="1">
    <location>
        <begin position="156"/>
        <end position="175"/>
    </location>
</feature>
<dbReference type="Proteomes" id="UP000799753">
    <property type="component" value="Unassembled WGS sequence"/>
</dbReference>
<organism evidence="2 3">
    <name type="scientific">Massarina eburnea CBS 473.64</name>
    <dbReference type="NCBI Taxonomy" id="1395130"/>
    <lineage>
        <taxon>Eukaryota</taxon>
        <taxon>Fungi</taxon>
        <taxon>Dikarya</taxon>
        <taxon>Ascomycota</taxon>
        <taxon>Pezizomycotina</taxon>
        <taxon>Dothideomycetes</taxon>
        <taxon>Pleosporomycetidae</taxon>
        <taxon>Pleosporales</taxon>
        <taxon>Massarineae</taxon>
        <taxon>Massarinaceae</taxon>
        <taxon>Massarina</taxon>
    </lineage>
</organism>
<dbReference type="AlphaFoldDB" id="A0A6A6RVE9"/>
<accession>A0A6A6RVE9</accession>
<evidence type="ECO:0000256" key="1">
    <source>
        <dbReference type="SAM" id="Phobius"/>
    </source>
</evidence>
<feature type="transmembrane region" description="Helical" evidence="1">
    <location>
        <begin position="373"/>
        <end position="395"/>
    </location>
</feature>
<dbReference type="OrthoDB" id="5427664at2759"/>